<proteinExistence type="predicted"/>
<evidence type="ECO:0000313" key="2">
    <source>
        <dbReference type="EMBL" id="KKT38873.1"/>
    </source>
</evidence>
<protein>
    <submittedName>
        <fullName evidence="2">Uncharacterized protein</fullName>
    </submittedName>
</protein>
<comment type="caution">
    <text evidence="2">The sequence shown here is derived from an EMBL/GenBank/DDBJ whole genome shotgun (WGS) entry which is preliminary data.</text>
</comment>
<name>A0A0G1GXD1_9BACT</name>
<evidence type="ECO:0000313" key="3">
    <source>
        <dbReference type="Proteomes" id="UP000034617"/>
    </source>
</evidence>
<evidence type="ECO:0000256" key="1">
    <source>
        <dbReference type="SAM" id="MobiDB-lite"/>
    </source>
</evidence>
<feature type="compositionally biased region" description="Basic and acidic residues" evidence="1">
    <location>
        <begin position="16"/>
        <end position="43"/>
    </location>
</feature>
<dbReference type="Proteomes" id="UP000034617">
    <property type="component" value="Unassembled WGS sequence"/>
</dbReference>
<accession>A0A0G1GXD1</accession>
<dbReference type="AlphaFoldDB" id="A0A0G1GXD1"/>
<sequence length="1184" mass="137400">MLYLLCMVERTGNKPPSKEPPKKPEKAASAKSAKDAAIDEAKKTIRDVTSKDEAVRMEAIQKLRNPPLESLDAAKATLRAAPIGEVSWLITSADDIQYSPELAVFAKRLAEAGELKDDPRWLLAKTVELAYSVRADATPEARREINAAVVKVGSRLQEMMRDQAFEGVANTTFDEALYGSPMRGAISAPENVFKEDKPEEETVTDPELIRLLREINNKLYTDPEYFDDPKNLKYDVARLQQLADKCGVSRMQVKEAVDRLITVRNKFTRQPEANTDSRGREYIEYDEIKKWILKEDQVTDRDVFSFNHLTHDEIAKLRRGEEGANEFFYEFITDIYSMGRTPERPELPQMYKFDEYIDFMKWSHPKNTNYYTQLHDYVWKEMPKHNQIIKNLLYTPGDIKEKLKNLQFLTPADLDHYTKNFKYSHYALSLYDEAVFDLLSERKVKYLNALDTLKQGADWTKTFNEYNDLAAKRKIDRLSVVDETRFQQLQDTIDTVGYGVNLWDSDVQNYTELDLQISVLNQELDALKIKEASKGLNSDEGERKTLLESEIKYKHRTLQRIQTDEDYESEKLRQGQHNNKGLSKLDIDVKERLRLLLKDRYPEKEPSEWELNMAVWAARQWEIGSSHIVSISAGMSTRPAYEFKHFAEKAGIDVGKYVMKAPAFEDIQRVLNPEFFQDRFSMGDKIGETFHALTDRSLLERKKYVFRNDPKYRRDDEKDMDKTQRETREFIRQVQDDTGIPYSEMITQGIFQAGGVFDKTGWRLQIATLEEMRKKYLDMQKNNLLPENAQLDNQGLGIQFLSGKDTVGKKEILERMVKRDPSKLYFFLNREFDNILSNHGFFSDADKHKFRQALSAAQIKTWDTKQPGDNRHLVFQDVDLTEKTHFDALLRPILKSHGFSKDQASGLLTVLGEAKKKFDEKALGFAKHDWPFTLSINDVDWSDAAMFQTGNIANDRRGRDMYGMSQAMQIWNQMSSDPELLCNKDPKETLKKLKEFRTWVNSYTTGGAAENATYELAHAWLKFNKHRNRWIQGIPFAEQTIKVFSELDTRNSLIKKFVDLKIEIKGQKHYLFQEELRKKFEKSVFQRTLEKMPHKAGELISYATRFTGPRGNAFDAKDLDKVLDEMLMMGIFNSDEALYHDLRNEMKCGLGYQILGLAWKYWWIAPVAAAIIGAKEGLEEEKKR</sequence>
<organism evidence="2 3">
    <name type="scientific">Candidatus Gottesmanbacteria bacterium GW2011_GWB1_44_11c</name>
    <dbReference type="NCBI Taxonomy" id="1618447"/>
    <lineage>
        <taxon>Bacteria</taxon>
        <taxon>Candidatus Gottesmaniibacteriota</taxon>
    </lineage>
</organism>
<gene>
    <name evidence="2" type="ORF">UW22_C0004G0003</name>
</gene>
<dbReference type="EMBL" id="LCHM01000004">
    <property type="protein sequence ID" value="KKT38873.1"/>
    <property type="molecule type" value="Genomic_DNA"/>
</dbReference>
<feature type="region of interest" description="Disordered" evidence="1">
    <location>
        <begin position="10"/>
        <end position="43"/>
    </location>
</feature>
<reference evidence="2 3" key="1">
    <citation type="journal article" date="2015" name="Nature">
        <title>rRNA introns, odd ribosomes, and small enigmatic genomes across a large radiation of phyla.</title>
        <authorList>
            <person name="Brown C.T."/>
            <person name="Hug L.A."/>
            <person name="Thomas B.C."/>
            <person name="Sharon I."/>
            <person name="Castelle C.J."/>
            <person name="Singh A."/>
            <person name="Wilkins M.J."/>
            <person name="Williams K.H."/>
            <person name="Banfield J.F."/>
        </authorList>
    </citation>
    <scope>NUCLEOTIDE SEQUENCE [LARGE SCALE GENOMIC DNA]</scope>
</reference>